<sequence>MATTANIITTPKFIQAAGVLLLLGISLQSVNGNHGLSGDSSHGLKWGLHKSPKISLNSTSETINWTMNEANTTTEEPFETTTIEQDSTVVLTLSKPDEVLTLTSGSNYSLRFLDHDEYSGYRQRIKIVIHLWDCYYNEDESIQIFAVNDYNRTYINETWKCPQNQSVSNSTALLAVKGIIGDYGEAWIAARFNSNSTLEGHQSTATVVVNIYWEDYDSQGTCGSRFFDCMESYDYCPPCCEVMDFRTLMCIPIQLQCNERPNCGAYLNTDETYETCYLKTSCPPCPAFCLSWNYIITSLAIAVLFIVTPTVIVFGLFYRRNVALERARLERYAQARMADMRGEYTLDSPVTDVPPSYEEVYDTKEPPPCFCQAVAMGEGVEVLQQQQQAQNVDRINGDQDVDVTNQDNPRAEDPDFGPTVGVQNLGFQCSCRNLEDLAVDSLPSYTDVSESSNITTVSASPSPISDSSISNIPGVRDEIVKVDV</sequence>
<reference evidence="4 5" key="1">
    <citation type="submission" date="2024-08" db="EMBL/GenBank/DDBJ databases">
        <authorList>
            <person name="Cucini C."/>
            <person name="Frati F."/>
        </authorList>
    </citation>
    <scope>NUCLEOTIDE SEQUENCE [LARGE SCALE GENOMIC DNA]</scope>
</reference>
<feature type="transmembrane region" description="Helical" evidence="2">
    <location>
        <begin position="292"/>
        <end position="318"/>
    </location>
</feature>
<protein>
    <submittedName>
        <fullName evidence="4">Uncharacterized protein</fullName>
    </submittedName>
</protein>
<comment type="caution">
    <text evidence="4">The sequence shown here is derived from an EMBL/GenBank/DDBJ whole genome shotgun (WGS) entry which is preliminary data.</text>
</comment>
<keyword evidence="5" id="KW-1185">Reference proteome</keyword>
<feature type="chain" id="PRO_5046101277" evidence="3">
    <location>
        <begin position="33"/>
        <end position="484"/>
    </location>
</feature>
<evidence type="ECO:0000313" key="4">
    <source>
        <dbReference type="EMBL" id="CAL8125803.1"/>
    </source>
</evidence>
<organism evidence="4 5">
    <name type="scientific">Orchesella dallaii</name>
    <dbReference type="NCBI Taxonomy" id="48710"/>
    <lineage>
        <taxon>Eukaryota</taxon>
        <taxon>Metazoa</taxon>
        <taxon>Ecdysozoa</taxon>
        <taxon>Arthropoda</taxon>
        <taxon>Hexapoda</taxon>
        <taxon>Collembola</taxon>
        <taxon>Entomobryomorpha</taxon>
        <taxon>Entomobryoidea</taxon>
        <taxon>Orchesellidae</taxon>
        <taxon>Orchesellinae</taxon>
        <taxon>Orchesella</taxon>
    </lineage>
</organism>
<name>A0ABP1RFR3_9HEXA</name>
<dbReference type="EMBL" id="CAXLJM020000069">
    <property type="protein sequence ID" value="CAL8125803.1"/>
    <property type="molecule type" value="Genomic_DNA"/>
</dbReference>
<keyword evidence="2" id="KW-0472">Membrane</keyword>
<evidence type="ECO:0000313" key="5">
    <source>
        <dbReference type="Proteomes" id="UP001642540"/>
    </source>
</evidence>
<feature type="region of interest" description="Disordered" evidence="1">
    <location>
        <begin position="446"/>
        <end position="466"/>
    </location>
</feature>
<evidence type="ECO:0000256" key="1">
    <source>
        <dbReference type="SAM" id="MobiDB-lite"/>
    </source>
</evidence>
<proteinExistence type="predicted"/>
<feature type="signal peptide" evidence="3">
    <location>
        <begin position="1"/>
        <end position="32"/>
    </location>
</feature>
<evidence type="ECO:0000256" key="2">
    <source>
        <dbReference type="SAM" id="Phobius"/>
    </source>
</evidence>
<feature type="compositionally biased region" description="Polar residues" evidence="1">
    <location>
        <begin position="446"/>
        <end position="457"/>
    </location>
</feature>
<keyword evidence="3" id="KW-0732">Signal</keyword>
<gene>
    <name evidence="4" type="ORF">ODALV1_LOCUS21132</name>
</gene>
<accession>A0ABP1RFR3</accession>
<evidence type="ECO:0000256" key="3">
    <source>
        <dbReference type="SAM" id="SignalP"/>
    </source>
</evidence>
<keyword evidence="2" id="KW-0812">Transmembrane</keyword>
<dbReference type="Proteomes" id="UP001642540">
    <property type="component" value="Unassembled WGS sequence"/>
</dbReference>
<keyword evidence="2" id="KW-1133">Transmembrane helix</keyword>